<feature type="compositionally biased region" description="Acidic residues" evidence="1">
    <location>
        <begin position="796"/>
        <end position="831"/>
    </location>
</feature>
<reference evidence="4 5" key="2">
    <citation type="submission" date="2017-10" db="EMBL/GenBank/DDBJ databases">
        <title>Genome analyses suggest a sexual origin of heterokaryosis in a supposedly ancient asexual fungus.</title>
        <authorList>
            <person name="Corradi N."/>
            <person name="Sedzielewska K."/>
            <person name="Noel J."/>
            <person name="Charron P."/>
            <person name="Farinelli L."/>
            <person name="Marton T."/>
            <person name="Kruger M."/>
            <person name="Pelin A."/>
            <person name="Brachmann A."/>
            <person name="Corradi N."/>
        </authorList>
    </citation>
    <scope>NUCLEOTIDE SEQUENCE [LARGE SCALE GENOMIC DNA]</scope>
    <source>
        <strain evidence="4 5">A1</strain>
    </source>
</reference>
<evidence type="ECO:0000313" key="4">
    <source>
        <dbReference type="EMBL" id="PKC56001.1"/>
    </source>
</evidence>
<dbReference type="VEuPathDB" id="FungiDB:RhiirFUN_011197"/>
<feature type="non-terminal residue" evidence="4">
    <location>
        <position position="1132"/>
    </location>
</feature>
<dbReference type="Pfam" id="PF25396">
    <property type="entry name" value="ZNFX1"/>
    <property type="match status" value="1"/>
</dbReference>
<dbReference type="InterPro" id="IPR057373">
    <property type="entry name" value="ZNFX1"/>
</dbReference>
<dbReference type="GO" id="GO:0004386">
    <property type="term" value="F:helicase activity"/>
    <property type="evidence" value="ECO:0007669"/>
    <property type="project" value="InterPro"/>
</dbReference>
<evidence type="ECO:0000313" key="5">
    <source>
        <dbReference type="Proteomes" id="UP000232688"/>
    </source>
</evidence>
<feature type="compositionally biased region" description="Basic and acidic residues" evidence="1">
    <location>
        <begin position="832"/>
        <end position="847"/>
    </location>
</feature>
<dbReference type="VEuPathDB" id="FungiDB:FUN_015399"/>
<reference evidence="4 5" key="1">
    <citation type="submission" date="2017-10" db="EMBL/GenBank/DDBJ databases">
        <title>Extensive intraspecific genome diversity in a model arbuscular mycorrhizal fungus.</title>
        <authorList>
            <person name="Chen E.C.H."/>
            <person name="Morin E."/>
            <person name="Baudet D."/>
            <person name="Noel J."/>
            <person name="Ndikumana S."/>
            <person name="Charron P."/>
            <person name="St-Onge C."/>
            <person name="Giorgi J."/>
            <person name="Grigoriev I.V."/>
            <person name="Roux C."/>
            <person name="Martin F.M."/>
            <person name="Corradi N."/>
        </authorList>
    </citation>
    <scope>NUCLEOTIDE SEQUENCE [LARGE SCALE GENOMIC DNA]</scope>
    <source>
        <strain evidence="4 5">A1</strain>
    </source>
</reference>
<protein>
    <recommendedName>
        <fullName evidence="6">P-loop containing nucleoside triphosphate hydrolase protein</fullName>
    </recommendedName>
</protein>
<feature type="region of interest" description="Disordered" evidence="1">
    <location>
        <begin position="1"/>
        <end position="79"/>
    </location>
</feature>
<dbReference type="InterPro" id="IPR041677">
    <property type="entry name" value="DNA2/NAM7_AAA_11"/>
</dbReference>
<feature type="domain" description="ZNFX1" evidence="3">
    <location>
        <begin position="473"/>
        <end position="573"/>
    </location>
</feature>
<dbReference type="GO" id="GO:0031380">
    <property type="term" value="C:nuclear RNA-directed RNA polymerase complex"/>
    <property type="evidence" value="ECO:0007669"/>
    <property type="project" value="TreeGrafter"/>
</dbReference>
<evidence type="ECO:0000259" key="3">
    <source>
        <dbReference type="Pfam" id="PF25396"/>
    </source>
</evidence>
<feature type="compositionally biased region" description="Basic and acidic residues" evidence="1">
    <location>
        <begin position="19"/>
        <end position="79"/>
    </location>
</feature>
<dbReference type="VEuPathDB" id="FungiDB:RhiirA1_501948"/>
<feature type="domain" description="DNA2/NAM7 helicase helicase" evidence="2">
    <location>
        <begin position="867"/>
        <end position="1037"/>
    </location>
</feature>
<evidence type="ECO:0000259" key="2">
    <source>
        <dbReference type="Pfam" id="PF13086"/>
    </source>
</evidence>
<dbReference type="EMBL" id="LLXH01002331">
    <property type="protein sequence ID" value="PKC56001.1"/>
    <property type="molecule type" value="Genomic_DNA"/>
</dbReference>
<dbReference type="Pfam" id="PF13086">
    <property type="entry name" value="AAA_11"/>
    <property type="match status" value="2"/>
</dbReference>
<dbReference type="Proteomes" id="UP000232688">
    <property type="component" value="Unassembled WGS sequence"/>
</dbReference>
<dbReference type="AlphaFoldDB" id="A0A2N0QY96"/>
<dbReference type="InterPro" id="IPR027417">
    <property type="entry name" value="P-loop_NTPase"/>
</dbReference>
<feature type="region of interest" description="Disordered" evidence="1">
    <location>
        <begin position="796"/>
        <end position="849"/>
    </location>
</feature>
<dbReference type="Gene3D" id="3.40.50.300">
    <property type="entry name" value="P-loop containing nucleotide triphosphate hydrolases"/>
    <property type="match status" value="1"/>
</dbReference>
<dbReference type="InterPro" id="IPR045055">
    <property type="entry name" value="DNA2/NAM7-like"/>
</dbReference>
<evidence type="ECO:0008006" key="6">
    <source>
        <dbReference type="Google" id="ProtNLM"/>
    </source>
</evidence>
<dbReference type="PANTHER" id="PTHR10887:SF445">
    <property type="entry name" value="NFX1-TYPE ZINC FINGER-CONTAINING PROTEIN 1"/>
    <property type="match status" value="1"/>
</dbReference>
<name>A0A2N0QY96_9GLOM</name>
<feature type="domain" description="DNA2/NAM7 helicase helicase" evidence="2">
    <location>
        <begin position="701"/>
        <end position="743"/>
    </location>
</feature>
<dbReference type="SUPFAM" id="SSF52540">
    <property type="entry name" value="P-loop containing nucleoside triphosphate hydrolases"/>
    <property type="match status" value="1"/>
</dbReference>
<sequence length="1132" mass="130332">MFGGSNNYNARAKFNRGGRGGERGSFREVRGGGRGSFREVRGGGRGSLREVRGGGRGGFREVRGGGRGHDTPRLSIPERKKLQQKTAIENFSPPNLAHEGSDKLVFIVNGEPITTVWKKKLLKTPWHQNDVRIFISSALVATDSQKAGELVMELGNDKGLERLREIMNFPMSCDAGLDDRKLSFQYVILPFLGLLTKTDITKCILKYVDAIFMLIYKNLDSFFHKKVMKMLETLVSRNYIVDNKVNVDRLFIEEPYSFIPPSLGIFFLIIVRLLTELLRRIKEASTNETMHNIVHYLQDLTAKYKRSLERPLISRDPLIDNLEIRKYFFAILDNEMNIMIEMFNTEHISETSNVPDESSNDDEKRHDNDFENISNISIIPTEEEILCEQPPNLPSLFDERHTLPNGAAKLLDRQFRLLREDMLNPIRGGISNFLTLLSKNYYFTLNNNGRLSNELENVLNRGGKYTYNKGANDNGDLQVYANIEFVNVACDRWNGLFCTLKFIPTHNSTNIRKIREYWRNSKRLKPGNLVALLLPNPNSERDFNLYSIYFGVIMTRDEMTEDERIRIHINFNDLSIYPIALNEISKLRNSTTKNNSKNSNEVKSYMVESTNIYYEAYRHVLTTLQTTKPSSLPFKQYLAPELDFCSESIHVNVNPPKYTRAPGFQFDLSALCDNKQNLTLNVANTHTYDDVAKKINAYSILDESQAKAVISALTREIALIEGPPGTGKTVVGIEIMKVLLAENNRANIGPILTICLLIMLLTSSWRILRDFYNKFSNVTHIDLPSWVLGANIIEEIDEDSETEESSDEEFDDEEIDDEEIDDEETDDEETDDKGFQDSNKEKNEESQNKFIKVQGRKMYEFEKWLIGEDIKKIEERKDHWLNNEETDSDDDEFINEELQFVKNYEKPNTDRSLNELLEDCSIWKMSKKERQKLHDYWRAKLDEERLLNLQTKHEGCRQELNDIYDEERRQILLNSDVIGMTTSGAAKLQNLIKYIDPKIIICEEAGEVLEAHILSALTPSTQHLILIGDHNQLRPSVSTYSLSMESQIGEIYQLNKSLFERFVDGNNAITIERTRLLTQRRMRNEISELISSTIYDDLEDGENTAKYPNICGAQHNVYFIDHNHPEDSFGDS</sequence>
<evidence type="ECO:0000256" key="1">
    <source>
        <dbReference type="SAM" id="MobiDB-lite"/>
    </source>
</evidence>
<comment type="caution">
    <text evidence="4">The sequence shown here is derived from an EMBL/GenBank/DDBJ whole genome shotgun (WGS) entry which is preliminary data.</text>
</comment>
<proteinExistence type="predicted"/>
<dbReference type="PANTHER" id="PTHR10887">
    <property type="entry name" value="DNA2/NAM7 HELICASE FAMILY"/>
    <property type="match status" value="1"/>
</dbReference>
<accession>A0A2N0QY96</accession>
<organism evidence="4 5">
    <name type="scientific">Rhizophagus irregularis</name>
    <dbReference type="NCBI Taxonomy" id="588596"/>
    <lineage>
        <taxon>Eukaryota</taxon>
        <taxon>Fungi</taxon>
        <taxon>Fungi incertae sedis</taxon>
        <taxon>Mucoromycota</taxon>
        <taxon>Glomeromycotina</taxon>
        <taxon>Glomeromycetes</taxon>
        <taxon>Glomerales</taxon>
        <taxon>Glomeraceae</taxon>
        <taxon>Rhizophagus</taxon>
    </lineage>
</organism>
<gene>
    <name evidence="4" type="ORF">RhiirA1_501948</name>
</gene>
<dbReference type="GO" id="GO:0031048">
    <property type="term" value="P:regulatory ncRNA-mediated heterochromatin formation"/>
    <property type="evidence" value="ECO:0007669"/>
    <property type="project" value="TreeGrafter"/>
</dbReference>